<reference evidence="4 5" key="1">
    <citation type="submission" date="2020-03" db="EMBL/GenBank/DDBJ databases">
        <title>Bacterial isolates of synthetic phycosphere.</title>
        <authorList>
            <person name="Fu H."/>
            <person name="Moran M.A."/>
        </authorList>
    </citation>
    <scope>NUCLEOTIDE SEQUENCE [LARGE SCALE GENOMIC DNA]</scope>
    <source>
        <strain evidence="4 5">HF1</strain>
    </source>
</reference>
<dbReference type="PROSITE" id="PS51186">
    <property type="entry name" value="GNAT"/>
    <property type="match status" value="1"/>
</dbReference>
<dbReference type="EMBL" id="JAATOP010000003">
    <property type="protein sequence ID" value="NIY71886.1"/>
    <property type="molecule type" value="Genomic_DNA"/>
</dbReference>
<keyword evidence="2" id="KW-0012">Acyltransferase</keyword>
<accession>A0ABX0VUZ4</accession>
<organism evidence="4 5">
    <name type="scientific">Marivivens donghaensis</name>
    <dbReference type="NCBI Taxonomy" id="1699413"/>
    <lineage>
        <taxon>Bacteria</taxon>
        <taxon>Pseudomonadati</taxon>
        <taxon>Pseudomonadota</taxon>
        <taxon>Alphaproteobacteria</taxon>
        <taxon>Rhodobacterales</taxon>
        <taxon>Paracoccaceae</taxon>
        <taxon>Marivivens group</taxon>
        <taxon>Marivivens</taxon>
    </lineage>
</organism>
<comment type="caution">
    <text evidence="4">The sequence shown here is derived from an EMBL/GenBank/DDBJ whole genome shotgun (WGS) entry which is preliminary data.</text>
</comment>
<dbReference type="InterPro" id="IPR000182">
    <property type="entry name" value="GNAT_dom"/>
</dbReference>
<dbReference type="InterPro" id="IPR050832">
    <property type="entry name" value="Bact_Acetyltransf"/>
</dbReference>
<dbReference type="Proteomes" id="UP000709466">
    <property type="component" value="Unassembled WGS sequence"/>
</dbReference>
<sequence length="144" mass="15680">MTLAFRPATRADVPAILELLAEDWIGTARTDLDGEAMFDALQGTELIVGEMDGEIIATYQISINHLISLSAPCRAILEGVRVASHLRGQKIGEQLVADAEERAKRGGATVMNLTSNAKREAAHRFYIRLGYKQSHAGFKKALTS</sequence>
<name>A0ABX0VUZ4_9RHOB</name>
<evidence type="ECO:0000313" key="5">
    <source>
        <dbReference type="Proteomes" id="UP000709466"/>
    </source>
</evidence>
<evidence type="ECO:0000256" key="1">
    <source>
        <dbReference type="ARBA" id="ARBA00022679"/>
    </source>
</evidence>
<dbReference type="Pfam" id="PF00583">
    <property type="entry name" value="Acetyltransf_1"/>
    <property type="match status" value="1"/>
</dbReference>
<dbReference type="InterPro" id="IPR016181">
    <property type="entry name" value="Acyl_CoA_acyltransferase"/>
</dbReference>
<dbReference type="RefSeq" id="WP_167637229.1">
    <property type="nucleotide sequence ID" value="NZ_JAATOP010000003.1"/>
</dbReference>
<dbReference type="PANTHER" id="PTHR43877">
    <property type="entry name" value="AMINOALKYLPHOSPHONATE N-ACETYLTRANSFERASE-RELATED-RELATED"/>
    <property type="match status" value="1"/>
</dbReference>
<gene>
    <name evidence="4" type="ORF">HCZ30_05485</name>
</gene>
<keyword evidence="1" id="KW-0808">Transferase</keyword>
<evidence type="ECO:0000313" key="4">
    <source>
        <dbReference type="EMBL" id="NIY71886.1"/>
    </source>
</evidence>
<keyword evidence="5" id="KW-1185">Reference proteome</keyword>
<evidence type="ECO:0000256" key="2">
    <source>
        <dbReference type="ARBA" id="ARBA00023315"/>
    </source>
</evidence>
<dbReference type="SUPFAM" id="SSF55729">
    <property type="entry name" value="Acyl-CoA N-acyltransferases (Nat)"/>
    <property type="match status" value="1"/>
</dbReference>
<dbReference type="Gene3D" id="3.40.630.30">
    <property type="match status" value="1"/>
</dbReference>
<evidence type="ECO:0000259" key="3">
    <source>
        <dbReference type="PROSITE" id="PS51186"/>
    </source>
</evidence>
<feature type="domain" description="N-acetyltransferase" evidence="3">
    <location>
        <begin position="3"/>
        <end position="144"/>
    </location>
</feature>
<protein>
    <submittedName>
        <fullName evidence="4">GNAT family N-acetyltransferase</fullName>
    </submittedName>
</protein>
<proteinExistence type="predicted"/>